<comment type="caution">
    <text evidence="9">The sequence shown here is derived from an EMBL/GenBank/DDBJ whole genome shotgun (WGS) entry which is preliminary data.</text>
</comment>
<feature type="compositionally biased region" description="Acidic residues" evidence="7">
    <location>
        <begin position="110"/>
        <end position="126"/>
    </location>
</feature>
<dbReference type="AlphaFoldDB" id="A0A1Y2AJH8"/>
<dbReference type="Proteomes" id="UP000193986">
    <property type="component" value="Unassembled WGS sequence"/>
</dbReference>
<feature type="compositionally biased region" description="Basic and acidic residues" evidence="7">
    <location>
        <begin position="239"/>
        <end position="253"/>
    </location>
</feature>
<dbReference type="InterPro" id="IPR011051">
    <property type="entry name" value="RmlC_Cupin_sf"/>
</dbReference>
<evidence type="ECO:0000256" key="7">
    <source>
        <dbReference type="SAM" id="MobiDB-lite"/>
    </source>
</evidence>
<evidence type="ECO:0000256" key="5">
    <source>
        <dbReference type="ARBA" id="ARBA00057947"/>
    </source>
</evidence>
<dbReference type="PANTHER" id="PTHR16684:SF11">
    <property type="entry name" value="CENTROMERE PROTEIN C"/>
    <property type="match status" value="1"/>
</dbReference>
<keyword evidence="4" id="KW-0539">Nucleus</keyword>
<dbReference type="Gene3D" id="2.60.120.10">
    <property type="entry name" value="Jelly Rolls"/>
    <property type="match status" value="1"/>
</dbReference>
<feature type="compositionally biased region" description="Polar residues" evidence="7">
    <location>
        <begin position="40"/>
        <end position="54"/>
    </location>
</feature>
<feature type="compositionally biased region" description="Acidic residues" evidence="7">
    <location>
        <begin position="323"/>
        <end position="333"/>
    </location>
</feature>
<comment type="function">
    <text evidence="5">Component of the kinetochore, a multiprotein complex that assembles on centromeric DNA and attaches chromosomes to spindle microtubules, mediating chromosome segregation and sister chromatid segregation during meiosis and mitosis. Component of the inner kinetochore constitutive centromere-associated network (CCAN), which serves as a structural platform for outer kinetochore assembly.</text>
</comment>
<feature type="region of interest" description="Disordered" evidence="7">
    <location>
        <begin position="439"/>
        <end position="465"/>
    </location>
</feature>
<comment type="similarity">
    <text evidence="2">Belongs to the CENP-C/MIF2 family.</text>
</comment>
<keyword evidence="10" id="KW-1185">Reference proteome</keyword>
<evidence type="ECO:0000256" key="2">
    <source>
        <dbReference type="ARBA" id="ARBA00010291"/>
    </source>
</evidence>
<comment type="subcellular location">
    <subcellularLocation>
        <location evidence="1">Nucleus</location>
    </subcellularLocation>
</comment>
<keyword evidence="3" id="KW-0238">DNA-binding</keyword>
<feature type="compositionally biased region" description="Polar residues" evidence="7">
    <location>
        <begin position="1"/>
        <end position="11"/>
    </location>
</feature>
<feature type="region of interest" description="Disordered" evidence="7">
    <location>
        <begin position="605"/>
        <end position="654"/>
    </location>
</feature>
<feature type="compositionally biased region" description="Low complexity" evidence="7">
    <location>
        <begin position="286"/>
        <end position="303"/>
    </location>
</feature>
<name>A0A1Y2AJH8_9TREE</name>
<evidence type="ECO:0000256" key="1">
    <source>
        <dbReference type="ARBA" id="ARBA00004123"/>
    </source>
</evidence>
<evidence type="ECO:0000256" key="4">
    <source>
        <dbReference type="ARBA" id="ARBA00023242"/>
    </source>
</evidence>
<sequence length="654" mass="71170">MSAGRASTSTPGGRRIIRRVDKPENYVPYNDNPKGVGTRSGIQMPSPTAVQLNSDGFEDPDAFFKSPAGTTPGVRSSNRRSAAHPPPPPKGGAGDAVTKSGGGRMSQLGADDDDDDDGAEGVDGIDEGLAGLSADELLVDDFDLDREDRFQTPNRFFGDTNPPPSVELPPRSRLAPASPAVATGYDALPSPAKRRSTIGVAYNPPASSQGDDVLGDDFDERMVSQAIDKVAKTPKKRRHTEENDGVETGRDALGRLSVASKKSNRAVEREADLDSGDDDIGGGVSFGYDDVQDAGDYGAGQDDAMSEQQNGGDAALEEAAMAAEEEPVNSDDEPILKERHVNVSAKRGKPRRDKPPATKRKEAQQSRKNTRLSRLEHEDTDGFSGDFLTRRSGRQHFKPLKYWLGEKFEYTRGPAQATIASVVHVPEEPTIPLAARYKRGRSGRSQSAKPSARGVTMEPDEEGWDEKTEPVGLVRQFPSGIEVDRRVAFTHSMLDPKEVLGSGFKYQKVFGEDQFVAAGVVYIPVGSSKPGKMSKDNSYVFYVVQGAVQVHIHRTSFVMAPKGMFMVPRGNHYSIENVSPTNEAQLFFSQARKIRLNEEDEVAAHENSLMRSQNTQTRPRSASPKRVKSKAKSVDAEDDDETPKRKTAVKTKRK</sequence>
<evidence type="ECO:0000256" key="3">
    <source>
        <dbReference type="ARBA" id="ARBA00023125"/>
    </source>
</evidence>
<gene>
    <name evidence="9" type="ORF">BCR39DRAFT_551091</name>
</gene>
<dbReference type="SUPFAM" id="SSF51182">
    <property type="entry name" value="RmlC-like cupins"/>
    <property type="match status" value="1"/>
</dbReference>
<feature type="compositionally biased region" description="Polar residues" evidence="7">
    <location>
        <begin position="609"/>
        <end position="620"/>
    </location>
</feature>
<dbReference type="GO" id="GO:0000776">
    <property type="term" value="C:kinetochore"/>
    <property type="evidence" value="ECO:0007669"/>
    <property type="project" value="InterPro"/>
</dbReference>
<evidence type="ECO:0000313" key="9">
    <source>
        <dbReference type="EMBL" id="ORY22701.1"/>
    </source>
</evidence>
<evidence type="ECO:0000256" key="6">
    <source>
        <dbReference type="ARBA" id="ARBA00075033"/>
    </source>
</evidence>
<reference evidence="9 10" key="1">
    <citation type="submission" date="2016-07" db="EMBL/GenBank/DDBJ databases">
        <title>Pervasive Adenine N6-methylation of Active Genes in Fungi.</title>
        <authorList>
            <consortium name="DOE Joint Genome Institute"/>
            <person name="Mondo S.J."/>
            <person name="Dannebaum R.O."/>
            <person name="Kuo R.C."/>
            <person name="Labutti K."/>
            <person name="Haridas S."/>
            <person name="Kuo A."/>
            <person name="Salamov A."/>
            <person name="Ahrendt S.R."/>
            <person name="Lipzen A."/>
            <person name="Sullivan W."/>
            <person name="Andreopoulos W.B."/>
            <person name="Clum A."/>
            <person name="Lindquist E."/>
            <person name="Daum C."/>
            <person name="Ramamoorthy G.K."/>
            <person name="Gryganskyi A."/>
            <person name="Culley D."/>
            <person name="Magnuson J.K."/>
            <person name="James T.Y."/>
            <person name="O'Malley M.A."/>
            <person name="Stajich J.E."/>
            <person name="Spatafora J.W."/>
            <person name="Visel A."/>
            <person name="Grigoriev I.V."/>
        </authorList>
    </citation>
    <scope>NUCLEOTIDE SEQUENCE [LARGE SCALE GENOMIC DNA]</scope>
    <source>
        <strain evidence="9 10">68-887.2</strain>
    </source>
</reference>
<dbReference type="GO" id="GO:0005634">
    <property type="term" value="C:nucleus"/>
    <property type="evidence" value="ECO:0007669"/>
    <property type="project" value="UniProtKB-SubCell"/>
</dbReference>
<dbReference type="PANTHER" id="PTHR16684">
    <property type="entry name" value="CENTROMERE PROTEIN C"/>
    <property type="match status" value="1"/>
</dbReference>
<organism evidence="9 10">
    <name type="scientific">Naematelia encephala</name>
    <dbReference type="NCBI Taxonomy" id="71784"/>
    <lineage>
        <taxon>Eukaryota</taxon>
        <taxon>Fungi</taxon>
        <taxon>Dikarya</taxon>
        <taxon>Basidiomycota</taxon>
        <taxon>Agaricomycotina</taxon>
        <taxon>Tremellomycetes</taxon>
        <taxon>Tremellales</taxon>
        <taxon>Naemateliaceae</taxon>
        <taxon>Naematelia</taxon>
    </lineage>
</organism>
<feature type="region of interest" description="Disordered" evidence="7">
    <location>
        <begin position="1"/>
        <end position="382"/>
    </location>
</feature>
<evidence type="ECO:0000313" key="10">
    <source>
        <dbReference type="Proteomes" id="UP000193986"/>
    </source>
</evidence>
<dbReference type="Pfam" id="PF11699">
    <property type="entry name" value="CENP-C_C"/>
    <property type="match status" value="1"/>
</dbReference>
<protein>
    <recommendedName>
        <fullName evidence="6">CENP-C homolog</fullName>
    </recommendedName>
</protein>
<dbReference type="InterPro" id="IPR028386">
    <property type="entry name" value="CENP-C/Mif2/cnp3"/>
</dbReference>
<dbReference type="GO" id="GO:0051382">
    <property type="term" value="P:kinetochore assembly"/>
    <property type="evidence" value="ECO:0007669"/>
    <property type="project" value="InterPro"/>
</dbReference>
<dbReference type="InterPro" id="IPR025974">
    <property type="entry name" value="Mif2/CENP-C_cupin"/>
</dbReference>
<dbReference type="STRING" id="71784.A0A1Y2AJH8"/>
<feature type="compositionally biased region" description="Low complexity" evidence="7">
    <location>
        <begin position="168"/>
        <end position="182"/>
    </location>
</feature>
<dbReference type="EMBL" id="MCFC01000089">
    <property type="protein sequence ID" value="ORY22701.1"/>
    <property type="molecule type" value="Genomic_DNA"/>
</dbReference>
<dbReference type="GO" id="GO:0019237">
    <property type="term" value="F:centromeric DNA binding"/>
    <property type="evidence" value="ECO:0007669"/>
    <property type="project" value="InterPro"/>
</dbReference>
<dbReference type="FunFam" id="2.60.120.10:FF:000033">
    <property type="entry name" value="Centromere protein C 1"/>
    <property type="match status" value="1"/>
</dbReference>
<dbReference type="GO" id="GO:0051315">
    <property type="term" value="P:attachment of mitotic spindle microtubules to kinetochore"/>
    <property type="evidence" value="ECO:0007669"/>
    <property type="project" value="TreeGrafter"/>
</dbReference>
<dbReference type="OrthoDB" id="1939643at2759"/>
<feature type="compositionally biased region" description="Basic residues" evidence="7">
    <location>
        <begin position="645"/>
        <end position="654"/>
    </location>
</feature>
<evidence type="ECO:0000259" key="8">
    <source>
        <dbReference type="Pfam" id="PF11699"/>
    </source>
</evidence>
<dbReference type="InParanoid" id="A0A1Y2AJH8"/>
<feature type="compositionally biased region" description="Basic and acidic residues" evidence="7">
    <location>
        <begin position="353"/>
        <end position="365"/>
    </location>
</feature>
<dbReference type="CDD" id="cd06993">
    <property type="entry name" value="cupin_CENP-C_C"/>
    <property type="match status" value="1"/>
</dbReference>
<accession>A0A1Y2AJH8</accession>
<proteinExistence type="inferred from homology"/>
<dbReference type="GO" id="GO:0051455">
    <property type="term" value="P:spindle attachment to meiosis I kinetochore"/>
    <property type="evidence" value="ECO:0007669"/>
    <property type="project" value="TreeGrafter"/>
</dbReference>
<feature type="domain" description="Mif2/CENP-C cupin" evidence="8">
    <location>
        <begin position="504"/>
        <end position="590"/>
    </location>
</feature>
<dbReference type="InterPro" id="IPR014710">
    <property type="entry name" value="RmlC-like_jellyroll"/>
</dbReference>